<accession>F0H5F4</accession>
<organism evidence="1 2">
    <name type="scientific">Prevotella denticola CRIS 18C-A</name>
    <dbReference type="NCBI Taxonomy" id="944557"/>
    <lineage>
        <taxon>Bacteria</taxon>
        <taxon>Pseudomonadati</taxon>
        <taxon>Bacteroidota</taxon>
        <taxon>Bacteroidia</taxon>
        <taxon>Bacteroidales</taxon>
        <taxon>Prevotellaceae</taxon>
        <taxon>Prevotella</taxon>
    </lineage>
</organism>
<evidence type="ECO:0000313" key="2">
    <source>
        <dbReference type="Proteomes" id="UP000003155"/>
    </source>
</evidence>
<protein>
    <submittedName>
        <fullName evidence="1">Uncharacterized protein</fullName>
    </submittedName>
</protein>
<dbReference type="AlphaFoldDB" id="F0H5F4"/>
<comment type="caution">
    <text evidence="1">The sequence shown here is derived from an EMBL/GenBank/DDBJ whole genome shotgun (WGS) entry which is preliminary data.</text>
</comment>
<dbReference type="Proteomes" id="UP000003155">
    <property type="component" value="Unassembled WGS sequence"/>
</dbReference>
<reference evidence="1 2" key="1">
    <citation type="submission" date="2011-02" db="EMBL/GenBank/DDBJ databases">
        <authorList>
            <person name="Durkin A.S."/>
            <person name="Madupu R."/>
            <person name="Torralba M."/>
            <person name="Gillis M."/>
            <person name="Methe B."/>
            <person name="Sutton G."/>
            <person name="Nelson K.E."/>
        </authorList>
    </citation>
    <scope>NUCLEOTIDE SEQUENCE [LARGE SCALE GENOMIC DNA]</scope>
    <source>
        <strain evidence="1 2">CRIS 18C-A</strain>
    </source>
</reference>
<keyword evidence="2" id="KW-1185">Reference proteome</keyword>
<proteinExistence type="predicted"/>
<gene>
    <name evidence="1" type="ORF">HMPREF9303_0240</name>
</gene>
<dbReference type="EMBL" id="AEXO01000032">
    <property type="protein sequence ID" value="EGC86957.1"/>
    <property type="molecule type" value="Genomic_DNA"/>
</dbReference>
<evidence type="ECO:0000313" key="1">
    <source>
        <dbReference type="EMBL" id="EGC86957.1"/>
    </source>
</evidence>
<sequence>MCLLMTEMKRMPLFAGYLQVLCSRIVQNSEFLYNTLNYKNK</sequence>
<name>F0H5F4_9BACT</name>